<dbReference type="AlphaFoldDB" id="A0A443NJP6"/>
<evidence type="ECO:0000313" key="1">
    <source>
        <dbReference type="EMBL" id="RWR78681.1"/>
    </source>
</evidence>
<comment type="caution">
    <text evidence="1">The sequence shown here is derived from an EMBL/GenBank/DDBJ whole genome shotgun (WGS) entry which is preliminary data.</text>
</comment>
<sequence length="81" mass="9259">MKVLAELGFKQRPFKRRENTVMQTCIVAASGVALSGTIQTKTIVFSVYVDLVLVTKKGREMKDDDTVLQWRSLKLIMKLRE</sequence>
<reference evidence="1 2" key="1">
    <citation type="journal article" date="2019" name="Nat. Plants">
        <title>Stout camphor tree genome fills gaps in understanding of flowering plant genome evolution.</title>
        <authorList>
            <person name="Chaw S.M."/>
            <person name="Liu Y.C."/>
            <person name="Wu Y.W."/>
            <person name="Wang H.Y."/>
            <person name="Lin C.I."/>
            <person name="Wu C.S."/>
            <person name="Ke H.M."/>
            <person name="Chang L.Y."/>
            <person name="Hsu C.Y."/>
            <person name="Yang H.T."/>
            <person name="Sudianto E."/>
            <person name="Hsu M.H."/>
            <person name="Wu K.P."/>
            <person name="Wang L.N."/>
            <person name="Leebens-Mack J.H."/>
            <person name="Tsai I.J."/>
        </authorList>
    </citation>
    <scope>NUCLEOTIDE SEQUENCE [LARGE SCALE GENOMIC DNA]</scope>
    <source>
        <strain evidence="2">cv. Chaw 1501</strain>
        <tissue evidence="1">Young leaves</tissue>
    </source>
</reference>
<keyword evidence="2" id="KW-1185">Reference proteome</keyword>
<dbReference type="EMBL" id="QPKB01000003">
    <property type="protein sequence ID" value="RWR78681.1"/>
    <property type="molecule type" value="Genomic_DNA"/>
</dbReference>
<protein>
    <submittedName>
        <fullName evidence="1">Uncharacterized protein</fullName>
    </submittedName>
</protein>
<name>A0A443NJP6_9MAGN</name>
<organism evidence="1 2">
    <name type="scientific">Cinnamomum micranthum f. kanehirae</name>
    <dbReference type="NCBI Taxonomy" id="337451"/>
    <lineage>
        <taxon>Eukaryota</taxon>
        <taxon>Viridiplantae</taxon>
        <taxon>Streptophyta</taxon>
        <taxon>Embryophyta</taxon>
        <taxon>Tracheophyta</taxon>
        <taxon>Spermatophyta</taxon>
        <taxon>Magnoliopsida</taxon>
        <taxon>Magnoliidae</taxon>
        <taxon>Laurales</taxon>
        <taxon>Lauraceae</taxon>
        <taxon>Cinnamomum</taxon>
    </lineage>
</organism>
<dbReference type="OrthoDB" id="627262at2759"/>
<accession>A0A443NJP6</accession>
<proteinExistence type="predicted"/>
<gene>
    <name evidence="1" type="ORF">CKAN_00722400</name>
</gene>
<evidence type="ECO:0000313" key="2">
    <source>
        <dbReference type="Proteomes" id="UP000283530"/>
    </source>
</evidence>
<dbReference type="Proteomes" id="UP000283530">
    <property type="component" value="Unassembled WGS sequence"/>
</dbReference>